<feature type="transmembrane region" description="Helical" evidence="8">
    <location>
        <begin position="275"/>
        <end position="294"/>
    </location>
</feature>
<dbReference type="InterPro" id="IPR038770">
    <property type="entry name" value="Na+/solute_symporter_sf"/>
</dbReference>
<feature type="transmembrane region" description="Helical" evidence="8">
    <location>
        <begin position="246"/>
        <end position="263"/>
    </location>
</feature>
<evidence type="ECO:0000256" key="5">
    <source>
        <dbReference type="ARBA" id="ARBA00022692"/>
    </source>
</evidence>
<dbReference type="EMBL" id="QXHD01000004">
    <property type="protein sequence ID" value="NEZ56705.1"/>
    <property type="molecule type" value="Genomic_DNA"/>
</dbReference>
<comment type="similarity">
    <text evidence="2">Belongs to the auxin efflux carrier (TC 2.A.69) family.</text>
</comment>
<accession>A0A6M0RKD2</accession>
<dbReference type="InterPro" id="IPR004776">
    <property type="entry name" value="Mem_transp_PIN-like"/>
</dbReference>
<dbReference type="Pfam" id="PF03547">
    <property type="entry name" value="Mem_trans"/>
    <property type="match status" value="2"/>
</dbReference>
<evidence type="ECO:0000256" key="6">
    <source>
        <dbReference type="ARBA" id="ARBA00022989"/>
    </source>
</evidence>
<feature type="transmembrane region" description="Helical" evidence="8">
    <location>
        <begin position="32"/>
        <end position="50"/>
    </location>
</feature>
<proteinExistence type="inferred from homology"/>
<feature type="transmembrane region" description="Helical" evidence="8">
    <location>
        <begin position="93"/>
        <end position="112"/>
    </location>
</feature>
<reference evidence="9 10" key="1">
    <citation type="journal article" date="2020" name="Microb. Ecol.">
        <title>Ecogenomics of the Marine Benthic Filamentous Cyanobacterium Adonisia.</title>
        <authorList>
            <person name="Walter J.M."/>
            <person name="Coutinho F.H."/>
            <person name="Leomil L."/>
            <person name="Hargreaves P.I."/>
            <person name="Campeao M.E."/>
            <person name="Vieira V.V."/>
            <person name="Silva B.S."/>
            <person name="Fistarol G.O."/>
            <person name="Salomon P.S."/>
            <person name="Sawabe T."/>
            <person name="Mino S."/>
            <person name="Hosokawa M."/>
            <person name="Miyashita H."/>
            <person name="Maruyama F."/>
            <person name="van Verk M.C."/>
            <person name="Dutilh B.E."/>
            <person name="Thompson C.C."/>
            <person name="Thompson F.L."/>
        </authorList>
    </citation>
    <scope>NUCLEOTIDE SEQUENCE [LARGE SCALE GENOMIC DNA]</scope>
    <source>
        <strain evidence="9 10">CCMR0081</strain>
    </source>
</reference>
<evidence type="ECO:0000256" key="8">
    <source>
        <dbReference type="SAM" id="Phobius"/>
    </source>
</evidence>
<sequence>MGILISAVLPIALVALVGVWVGRMFTLERQTLARLSIYALVPALVLHSLAKTTLELGNAIAILIAFVLHTTVLYLLAVTLGKVLKFSSDEKKSLIATTIFANVGNMGLPFVLFSLGEAGLERAIVYLVGSSLMTASVFPIVLKGEEILKGLRYTACLPVLWAAIAGLILQGTSTVLPISIDRGVTLLSEGAIPVALLMLGIQLSETPFVFGRYELMGAGLRLIVSPLIAVNIANLVGLTGIDRQVVILQAAMPVAVNSLIWVIELGGDTVRVARTIVVSTLLSLGTLPIVLWLSNR</sequence>
<keyword evidence="6 8" id="KW-1133">Transmembrane helix</keyword>
<keyword evidence="10" id="KW-1185">Reference proteome</keyword>
<evidence type="ECO:0000313" key="10">
    <source>
        <dbReference type="Proteomes" id="UP000481033"/>
    </source>
</evidence>
<keyword evidence="5 8" id="KW-0812">Transmembrane</keyword>
<evidence type="ECO:0000256" key="2">
    <source>
        <dbReference type="ARBA" id="ARBA00010145"/>
    </source>
</evidence>
<dbReference type="GO" id="GO:0005886">
    <property type="term" value="C:plasma membrane"/>
    <property type="evidence" value="ECO:0007669"/>
    <property type="project" value="UniProtKB-SubCell"/>
</dbReference>
<dbReference type="PANTHER" id="PTHR36838">
    <property type="entry name" value="AUXIN EFFLUX CARRIER FAMILY PROTEIN"/>
    <property type="match status" value="1"/>
</dbReference>
<dbReference type="Proteomes" id="UP000481033">
    <property type="component" value="Unassembled WGS sequence"/>
</dbReference>
<feature type="transmembrane region" description="Helical" evidence="8">
    <location>
        <begin position="56"/>
        <end position="81"/>
    </location>
</feature>
<evidence type="ECO:0000256" key="7">
    <source>
        <dbReference type="ARBA" id="ARBA00023136"/>
    </source>
</evidence>
<dbReference type="GO" id="GO:0055085">
    <property type="term" value="P:transmembrane transport"/>
    <property type="evidence" value="ECO:0007669"/>
    <property type="project" value="InterPro"/>
</dbReference>
<evidence type="ECO:0000256" key="1">
    <source>
        <dbReference type="ARBA" id="ARBA00004651"/>
    </source>
</evidence>
<feature type="transmembrane region" description="Helical" evidence="8">
    <location>
        <begin position="154"/>
        <end position="178"/>
    </location>
</feature>
<evidence type="ECO:0000313" key="9">
    <source>
        <dbReference type="EMBL" id="NEZ56705.1"/>
    </source>
</evidence>
<feature type="transmembrane region" description="Helical" evidence="8">
    <location>
        <begin position="124"/>
        <end position="142"/>
    </location>
</feature>
<dbReference type="AlphaFoldDB" id="A0A6M0RKD2"/>
<feature type="transmembrane region" description="Helical" evidence="8">
    <location>
        <begin position="6"/>
        <end position="25"/>
    </location>
</feature>
<dbReference type="PANTHER" id="PTHR36838:SF1">
    <property type="entry name" value="SLR1864 PROTEIN"/>
    <property type="match status" value="1"/>
</dbReference>
<name>A0A6M0RKD2_9CYAN</name>
<protein>
    <submittedName>
        <fullName evidence="9">AEC family transporter</fullName>
    </submittedName>
</protein>
<keyword evidence="7 8" id="KW-0472">Membrane</keyword>
<feature type="transmembrane region" description="Helical" evidence="8">
    <location>
        <begin position="190"/>
        <end position="210"/>
    </location>
</feature>
<evidence type="ECO:0000256" key="3">
    <source>
        <dbReference type="ARBA" id="ARBA00022448"/>
    </source>
</evidence>
<comment type="caution">
    <text evidence="9">The sequence shown here is derived from an EMBL/GenBank/DDBJ whole genome shotgun (WGS) entry which is preliminary data.</text>
</comment>
<evidence type="ECO:0000256" key="4">
    <source>
        <dbReference type="ARBA" id="ARBA00022475"/>
    </source>
</evidence>
<feature type="transmembrane region" description="Helical" evidence="8">
    <location>
        <begin position="222"/>
        <end position="240"/>
    </location>
</feature>
<keyword evidence="3" id="KW-0813">Transport</keyword>
<gene>
    <name evidence="9" type="ORF">DXZ20_13665</name>
</gene>
<keyword evidence="4" id="KW-1003">Cell membrane</keyword>
<dbReference type="RefSeq" id="WP_163698703.1">
    <property type="nucleotide sequence ID" value="NZ_QXHD01000004.1"/>
</dbReference>
<organism evidence="9 10">
    <name type="scientific">Adonisia turfae CCMR0081</name>
    <dbReference type="NCBI Taxonomy" id="2292702"/>
    <lineage>
        <taxon>Bacteria</taxon>
        <taxon>Bacillati</taxon>
        <taxon>Cyanobacteriota</taxon>
        <taxon>Adonisia</taxon>
        <taxon>Adonisia turfae</taxon>
    </lineage>
</organism>
<dbReference type="Gene3D" id="1.20.1530.20">
    <property type="match status" value="1"/>
</dbReference>
<comment type="subcellular location">
    <subcellularLocation>
        <location evidence="1">Cell membrane</location>
        <topology evidence="1">Multi-pass membrane protein</topology>
    </subcellularLocation>
</comment>